<comment type="caution">
    <text evidence="1">The sequence shown here is derived from an EMBL/GenBank/DDBJ whole genome shotgun (WGS) entry which is preliminary data.</text>
</comment>
<dbReference type="EMBL" id="DWYY01000178">
    <property type="protein sequence ID" value="HJA94495.1"/>
    <property type="molecule type" value="Genomic_DNA"/>
</dbReference>
<proteinExistence type="predicted"/>
<dbReference type="InterPro" id="IPR011009">
    <property type="entry name" value="Kinase-like_dom_sf"/>
</dbReference>
<protein>
    <submittedName>
        <fullName evidence="1">Aminoglycoside phosphotransferase family protein</fullName>
    </submittedName>
</protein>
<evidence type="ECO:0000313" key="1">
    <source>
        <dbReference type="EMBL" id="HJA94495.1"/>
    </source>
</evidence>
<sequence length="270" mass="30731">MEDIFLQLADSLSEQLGNGPVQSVHSAPMRFDEQGYSGAKLLRLHCTFSDGKSNSYICKYADLSERIVMRILTEQKRGHSPFAYSDLQDTSQTAWFIMQDIRTCEKIPCSVSVWKRQVAAALADIHTDNFGAADKNSRLLPADEAYWKHITTKISVDHFEKKCASDNHFAGQYSRVLPKLRKTAERFATDMADLYRDGTSVTVTHGDLQDMVGDHVRCFQGRPMIIDWGFSRLAPFYIDLVDYFTQEEALLYLYICIRRWLNTSVGTGIS</sequence>
<organism evidence="1 2">
    <name type="scientific">Candidatus Eisenbergiella merdipullorum</name>
    <dbReference type="NCBI Taxonomy" id="2838553"/>
    <lineage>
        <taxon>Bacteria</taxon>
        <taxon>Bacillati</taxon>
        <taxon>Bacillota</taxon>
        <taxon>Clostridia</taxon>
        <taxon>Lachnospirales</taxon>
        <taxon>Lachnospiraceae</taxon>
        <taxon>Eisenbergiella</taxon>
    </lineage>
</organism>
<name>A0A9D2I8V7_9FIRM</name>
<dbReference type="AlphaFoldDB" id="A0A9D2I8V7"/>
<accession>A0A9D2I8V7</accession>
<dbReference type="Proteomes" id="UP000886858">
    <property type="component" value="Unassembled WGS sequence"/>
</dbReference>
<gene>
    <name evidence="1" type="ORF">H9717_15510</name>
</gene>
<reference evidence="1" key="2">
    <citation type="submission" date="2021-04" db="EMBL/GenBank/DDBJ databases">
        <authorList>
            <person name="Gilroy R."/>
        </authorList>
    </citation>
    <scope>NUCLEOTIDE SEQUENCE</scope>
    <source>
        <strain evidence="1">CHK179-7159</strain>
    </source>
</reference>
<evidence type="ECO:0000313" key="2">
    <source>
        <dbReference type="Proteomes" id="UP000886858"/>
    </source>
</evidence>
<dbReference type="SUPFAM" id="SSF56112">
    <property type="entry name" value="Protein kinase-like (PK-like)"/>
    <property type="match status" value="1"/>
</dbReference>
<reference evidence="1" key="1">
    <citation type="journal article" date="2021" name="PeerJ">
        <title>Extensive microbial diversity within the chicken gut microbiome revealed by metagenomics and culture.</title>
        <authorList>
            <person name="Gilroy R."/>
            <person name="Ravi A."/>
            <person name="Getino M."/>
            <person name="Pursley I."/>
            <person name="Horton D.L."/>
            <person name="Alikhan N.F."/>
            <person name="Baker D."/>
            <person name="Gharbi K."/>
            <person name="Hall N."/>
            <person name="Watson M."/>
            <person name="Adriaenssens E.M."/>
            <person name="Foster-Nyarko E."/>
            <person name="Jarju S."/>
            <person name="Secka A."/>
            <person name="Antonio M."/>
            <person name="Oren A."/>
            <person name="Chaudhuri R.R."/>
            <person name="La Ragione R."/>
            <person name="Hildebrand F."/>
            <person name="Pallen M.J."/>
        </authorList>
    </citation>
    <scope>NUCLEOTIDE SEQUENCE</scope>
    <source>
        <strain evidence="1">CHK179-7159</strain>
    </source>
</reference>